<organism evidence="3 4">
    <name type="scientific">Parendozoicomonas haliclonae</name>
    <dbReference type="NCBI Taxonomy" id="1960125"/>
    <lineage>
        <taxon>Bacteria</taxon>
        <taxon>Pseudomonadati</taxon>
        <taxon>Pseudomonadota</taxon>
        <taxon>Gammaproteobacteria</taxon>
        <taxon>Oceanospirillales</taxon>
        <taxon>Endozoicomonadaceae</taxon>
        <taxon>Parendozoicomonas</taxon>
    </lineage>
</organism>
<dbReference type="OrthoDB" id="6713459at2"/>
<dbReference type="Proteomes" id="UP000196573">
    <property type="component" value="Unassembled WGS sequence"/>
</dbReference>
<dbReference type="SUPFAM" id="SSF53756">
    <property type="entry name" value="UDP-Glycosyltransferase/glycogen phosphorylase"/>
    <property type="match status" value="1"/>
</dbReference>
<dbReference type="CDD" id="cd03811">
    <property type="entry name" value="GT4_GT28_WabH-like"/>
    <property type="match status" value="1"/>
</dbReference>
<dbReference type="PANTHER" id="PTHR12526:SF630">
    <property type="entry name" value="GLYCOSYLTRANSFERASE"/>
    <property type="match status" value="1"/>
</dbReference>
<name>A0A1X7ADU3_9GAMM</name>
<dbReference type="GO" id="GO:1901135">
    <property type="term" value="P:carbohydrate derivative metabolic process"/>
    <property type="evidence" value="ECO:0007669"/>
    <property type="project" value="UniProtKB-ARBA"/>
</dbReference>
<dbReference type="AlphaFoldDB" id="A0A1X7ADU3"/>
<dbReference type="PANTHER" id="PTHR12526">
    <property type="entry name" value="GLYCOSYLTRANSFERASE"/>
    <property type="match status" value="1"/>
</dbReference>
<dbReference type="Gene3D" id="3.40.50.2000">
    <property type="entry name" value="Glycogen Phosphorylase B"/>
    <property type="match status" value="2"/>
</dbReference>
<accession>A0A1X7ADU3</accession>
<dbReference type="InterPro" id="IPR001296">
    <property type="entry name" value="Glyco_trans_1"/>
</dbReference>
<keyword evidence="3" id="KW-0808">Transferase</keyword>
<dbReference type="Pfam" id="PF13439">
    <property type="entry name" value="Glyco_transf_4"/>
    <property type="match status" value="1"/>
</dbReference>
<reference evidence="3 4" key="1">
    <citation type="submission" date="2017-03" db="EMBL/GenBank/DDBJ databases">
        <authorList>
            <person name="Afonso C.L."/>
            <person name="Miller P.J."/>
            <person name="Scott M.A."/>
            <person name="Spackman E."/>
            <person name="Goraichik I."/>
            <person name="Dimitrov K.M."/>
            <person name="Suarez D.L."/>
            <person name="Swayne D.E."/>
        </authorList>
    </citation>
    <scope>NUCLEOTIDE SEQUENCE [LARGE SCALE GENOMIC DNA]</scope>
    <source>
        <strain evidence="3">SB41UT1</strain>
    </source>
</reference>
<proteinExistence type="predicted"/>
<gene>
    <name evidence="3" type="primary">epsF_1</name>
    <name evidence="3" type="ORF">EHSB41UT_00004</name>
</gene>
<evidence type="ECO:0000259" key="1">
    <source>
        <dbReference type="Pfam" id="PF00534"/>
    </source>
</evidence>
<protein>
    <submittedName>
        <fullName evidence="3">Putative glycosyltransferase EpsF</fullName>
        <ecNumber evidence="3">2.4.-.-</ecNumber>
    </submittedName>
</protein>
<evidence type="ECO:0000259" key="2">
    <source>
        <dbReference type="Pfam" id="PF13439"/>
    </source>
</evidence>
<keyword evidence="3" id="KW-0328">Glycosyltransferase</keyword>
<evidence type="ECO:0000313" key="3">
    <source>
        <dbReference type="EMBL" id="SMA31367.1"/>
    </source>
</evidence>
<evidence type="ECO:0000313" key="4">
    <source>
        <dbReference type="Proteomes" id="UP000196573"/>
    </source>
</evidence>
<dbReference type="GO" id="GO:0016757">
    <property type="term" value="F:glycosyltransferase activity"/>
    <property type="evidence" value="ECO:0007669"/>
    <property type="project" value="UniProtKB-KW"/>
</dbReference>
<dbReference type="EC" id="2.4.-.-" evidence="3"/>
<feature type="domain" description="Glycosyltransferase subfamily 4-like N-terminal" evidence="2">
    <location>
        <begin position="29"/>
        <end position="181"/>
    </location>
</feature>
<sequence>MEKRVSKRLKVLQVQNNYNISESDLGEQIVKGLPRGRFEVTTAYLKKKPGSGDPQSCAEHSVYFNFKSSELKGIRRIVSLYRLYRFCREKQFDVVICHRFKPTHIFLLLNVLLNFRRCISVTHGIGDYNRRYRQRAVNRWIRANWTFVGVSESVRDYLVASCKGLNVENTVVINNAIDIERAQSILLERAEARKLLGLAESDFVFGTIGRLVPVKGHKYLIEAVTLLSDKYPHMRVAIVGGGREHDALSAQIQEAGLGDNVSLAGWKDDALQYIKAFDVFVLPSLSEGLPLSLLEAMSGGIPTIGSNIPSIAPVIEGLGLLVEPGDSLSLSLAMEAYLNMDVAALSQKGTEHFQRLKSRHNIVDYRNHYRALIETE</sequence>
<keyword evidence="4" id="KW-1185">Reference proteome</keyword>
<dbReference type="EMBL" id="FWPT01000001">
    <property type="protein sequence ID" value="SMA31367.1"/>
    <property type="molecule type" value="Genomic_DNA"/>
</dbReference>
<feature type="domain" description="Glycosyl transferase family 1" evidence="1">
    <location>
        <begin position="189"/>
        <end position="341"/>
    </location>
</feature>
<dbReference type="InterPro" id="IPR028098">
    <property type="entry name" value="Glyco_trans_4-like_N"/>
</dbReference>
<dbReference type="Pfam" id="PF00534">
    <property type="entry name" value="Glycos_transf_1"/>
    <property type="match status" value="1"/>
</dbReference>